<evidence type="ECO:0000313" key="3">
    <source>
        <dbReference type="Proteomes" id="UP000708208"/>
    </source>
</evidence>
<dbReference type="AlphaFoldDB" id="A0A8J2P9X3"/>
<accession>A0A8J2P9X3</accession>
<proteinExistence type="predicted"/>
<dbReference type="Proteomes" id="UP000708208">
    <property type="component" value="Unassembled WGS sequence"/>
</dbReference>
<evidence type="ECO:0000313" key="2">
    <source>
        <dbReference type="EMBL" id="CAG7786657.1"/>
    </source>
</evidence>
<evidence type="ECO:0000256" key="1">
    <source>
        <dbReference type="SAM" id="Phobius"/>
    </source>
</evidence>
<comment type="caution">
    <text evidence="2">The sequence shown here is derived from an EMBL/GenBank/DDBJ whole genome shotgun (WGS) entry which is preliminary data.</text>
</comment>
<name>A0A8J2P9X3_9HEXA</name>
<dbReference type="EMBL" id="CAJVCH010322608">
    <property type="protein sequence ID" value="CAG7786657.1"/>
    <property type="molecule type" value="Genomic_DNA"/>
</dbReference>
<organism evidence="2 3">
    <name type="scientific">Allacma fusca</name>
    <dbReference type="NCBI Taxonomy" id="39272"/>
    <lineage>
        <taxon>Eukaryota</taxon>
        <taxon>Metazoa</taxon>
        <taxon>Ecdysozoa</taxon>
        <taxon>Arthropoda</taxon>
        <taxon>Hexapoda</taxon>
        <taxon>Collembola</taxon>
        <taxon>Symphypleona</taxon>
        <taxon>Sminthuridae</taxon>
        <taxon>Allacma</taxon>
    </lineage>
</organism>
<sequence length="251" mass="29179">MKTYRMVQILCKRFNFVFASTFLPNITLMAVGNIILGNFGTLRFFNELDFSLYVNFPLMSCMMFLFTVTFYPSNATLKELSDWEQTHVLISRLSIEKELCTWDSEPCRQNQNGGSLFAKKPFLAAENVVGSKVGRIVLQMAEVSKESDWKGQWEKEFLQRFVNVEDKNGRHLLHGQGTKKDEDHRQIQKFGGTFRNKMDNLHRYKMAQSLARSCPFVAVRMAGFYPIKRTTALSIFDFIWCNTISTLLTWR</sequence>
<feature type="transmembrane region" description="Helical" evidence="1">
    <location>
        <begin position="52"/>
        <end position="71"/>
    </location>
</feature>
<feature type="transmembrane region" description="Helical" evidence="1">
    <location>
        <begin position="16"/>
        <end position="40"/>
    </location>
</feature>
<keyword evidence="1" id="KW-0472">Membrane</keyword>
<gene>
    <name evidence="2" type="ORF">AFUS01_LOCUS25217</name>
</gene>
<protein>
    <submittedName>
        <fullName evidence="2">Uncharacterized protein</fullName>
    </submittedName>
</protein>
<keyword evidence="1" id="KW-1133">Transmembrane helix</keyword>
<reference evidence="2" key="1">
    <citation type="submission" date="2021-06" db="EMBL/GenBank/DDBJ databases">
        <authorList>
            <person name="Hodson N. C."/>
            <person name="Mongue J. A."/>
            <person name="Jaron S. K."/>
        </authorList>
    </citation>
    <scope>NUCLEOTIDE SEQUENCE</scope>
</reference>
<keyword evidence="1" id="KW-0812">Transmembrane</keyword>
<keyword evidence="3" id="KW-1185">Reference proteome</keyword>